<dbReference type="Gene3D" id="3.40.50.300">
    <property type="entry name" value="P-loop containing nucleotide triphosphate hydrolases"/>
    <property type="match status" value="1"/>
</dbReference>
<feature type="compositionally biased region" description="Low complexity" evidence="1">
    <location>
        <begin position="340"/>
        <end position="353"/>
    </location>
</feature>
<feature type="compositionally biased region" description="Basic and acidic residues" evidence="1">
    <location>
        <begin position="223"/>
        <end position="240"/>
    </location>
</feature>
<dbReference type="RefSeq" id="XP_007311760.1">
    <property type="nucleotide sequence ID" value="XM_007311698.1"/>
</dbReference>
<sequence length="436" mass="47901">MNAGKSDLESLGFLPPKNPSAERLGKVIAFFDDILISMKAWHWFRERLPEHLRARTAIYNSRRGGNSKLDVTAQFCDDKTDILFASEAWIRYVVSGILFMVPASLSIWLQRAGRAVRKKDAQAHTYLLVQPRVFQEKNKKKREEGDEIEDVADEHLNNPVNCQASSNLAMDEAQSPESPSTRTSAVHNVKRGAVKRSDQHLEEARRLLRRWRASTYQANYERVDGEKEAAKKAKAEARKAETKRKREAKKRAKERDEDLSSSSSDEEALALVERAPKRPRVSRSHAMRSCPNLASASSFPFPRLQLHRLLTSSVGQTPPVLTSRTSSPPESATAVPRLTASSDRSSSASARPVSSLDGAAAAIGYTGIGGASVRTAAASNEPSQTAMAVPVNYHHCGLVFLWIRRNSTPILLSLSSAPASSSSHVISSVTGEPSAH</sequence>
<dbReference type="GeneID" id="18802484"/>
<dbReference type="eggNOG" id="ENOG502T233">
    <property type="taxonomic scope" value="Eukaryota"/>
</dbReference>
<reference evidence="3" key="1">
    <citation type="journal article" date="2012" name="Science">
        <title>The Paleozoic origin of enzymatic lignin decomposition reconstructed from 31 fungal genomes.</title>
        <authorList>
            <person name="Floudas D."/>
            <person name="Binder M."/>
            <person name="Riley R."/>
            <person name="Barry K."/>
            <person name="Blanchette R.A."/>
            <person name="Henrissat B."/>
            <person name="Martinez A.T."/>
            <person name="Otillar R."/>
            <person name="Spatafora J.W."/>
            <person name="Yadav J.S."/>
            <person name="Aerts A."/>
            <person name="Benoit I."/>
            <person name="Boyd A."/>
            <person name="Carlson A."/>
            <person name="Copeland A."/>
            <person name="Coutinho P.M."/>
            <person name="de Vries R.P."/>
            <person name="Ferreira P."/>
            <person name="Findley K."/>
            <person name="Foster B."/>
            <person name="Gaskell J."/>
            <person name="Glotzer D."/>
            <person name="Gorecki P."/>
            <person name="Heitman J."/>
            <person name="Hesse C."/>
            <person name="Hori C."/>
            <person name="Igarashi K."/>
            <person name="Jurgens J.A."/>
            <person name="Kallen N."/>
            <person name="Kersten P."/>
            <person name="Kohler A."/>
            <person name="Kuees U."/>
            <person name="Kumar T.K.A."/>
            <person name="Kuo A."/>
            <person name="LaButti K."/>
            <person name="Larrondo L.F."/>
            <person name="Lindquist E."/>
            <person name="Ling A."/>
            <person name="Lombard V."/>
            <person name="Lucas S."/>
            <person name="Lundell T."/>
            <person name="Martin R."/>
            <person name="McLaughlin D.J."/>
            <person name="Morgenstern I."/>
            <person name="Morin E."/>
            <person name="Murat C."/>
            <person name="Nagy L.G."/>
            <person name="Nolan M."/>
            <person name="Ohm R.A."/>
            <person name="Patyshakuliyeva A."/>
            <person name="Rokas A."/>
            <person name="Ruiz-Duenas F.J."/>
            <person name="Sabat G."/>
            <person name="Salamov A."/>
            <person name="Samejima M."/>
            <person name="Schmutz J."/>
            <person name="Slot J.C."/>
            <person name="St John F."/>
            <person name="Stenlid J."/>
            <person name="Sun H."/>
            <person name="Sun S."/>
            <person name="Syed K."/>
            <person name="Tsang A."/>
            <person name="Wiebenga A."/>
            <person name="Young D."/>
            <person name="Pisabarro A."/>
            <person name="Eastwood D.C."/>
            <person name="Martin F."/>
            <person name="Cullen D."/>
            <person name="Grigoriev I.V."/>
            <person name="Hibbett D.S."/>
        </authorList>
    </citation>
    <scope>NUCLEOTIDE SEQUENCE [LARGE SCALE GENOMIC DNA]</scope>
    <source>
        <strain evidence="3">FP-91666</strain>
    </source>
</reference>
<feature type="region of interest" description="Disordered" evidence="1">
    <location>
        <begin position="315"/>
        <end position="353"/>
    </location>
</feature>
<organism evidence="2 3">
    <name type="scientific">Stereum hirsutum (strain FP-91666)</name>
    <name type="common">White-rot fungus</name>
    <dbReference type="NCBI Taxonomy" id="721885"/>
    <lineage>
        <taxon>Eukaryota</taxon>
        <taxon>Fungi</taxon>
        <taxon>Dikarya</taxon>
        <taxon>Basidiomycota</taxon>
        <taxon>Agaricomycotina</taxon>
        <taxon>Agaricomycetes</taxon>
        <taxon>Russulales</taxon>
        <taxon>Stereaceae</taxon>
        <taxon>Stereum</taxon>
    </lineage>
</organism>
<evidence type="ECO:0000313" key="3">
    <source>
        <dbReference type="Proteomes" id="UP000053927"/>
    </source>
</evidence>
<evidence type="ECO:0000256" key="1">
    <source>
        <dbReference type="SAM" id="MobiDB-lite"/>
    </source>
</evidence>
<feature type="compositionally biased region" description="Polar residues" evidence="1">
    <location>
        <begin position="175"/>
        <end position="186"/>
    </location>
</feature>
<dbReference type="EMBL" id="JH687409">
    <property type="protein sequence ID" value="EIM79140.1"/>
    <property type="molecule type" value="Genomic_DNA"/>
</dbReference>
<feature type="compositionally biased region" description="Basic residues" evidence="1">
    <location>
        <begin position="277"/>
        <end position="286"/>
    </location>
</feature>
<keyword evidence="3" id="KW-1185">Reference proteome</keyword>
<feature type="compositionally biased region" description="Basic residues" evidence="1">
    <location>
        <begin position="241"/>
        <end position="252"/>
    </location>
</feature>
<evidence type="ECO:0000313" key="2">
    <source>
        <dbReference type="EMBL" id="EIM79140.1"/>
    </source>
</evidence>
<accession>R7RWH0</accession>
<dbReference type="Proteomes" id="UP000053927">
    <property type="component" value="Unassembled WGS sequence"/>
</dbReference>
<gene>
    <name evidence="2" type="ORF">STEHIDRAFT_163963</name>
</gene>
<evidence type="ECO:0008006" key="4">
    <source>
        <dbReference type="Google" id="ProtNLM"/>
    </source>
</evidence>
<feature type="region of interest" description="Disordered" evidence="1">
    <location>
        <begin position="170"/>
        <end position="201"/>
    </location>
</feature>
<dbReference type="InterPro" id="IPR027417">
    <property type="entry name" value="P-loop_NTPase"/>
</dbReference>
<name>R7RWH0_STEHR</name>
<dbReference type="KEGG" id="shs:STEHIDRAFT_163963"/>
<feature type="region of interest" description="Disordered" evidence="1">
    <location>
        <begin position="223"/>
        <end position="289"/>
    </location>
</feature>
<dbReference type="AlphaFoldDB" id="R7RWH0"/>
<proteinExistence type="predicted"/>
<protein>
    <recommendedName>
        <fullName evidence="4">Helicase C-terminal domain-containing protein</fullName>
    </recommendedName>
</protein>
<dbReference type="OrthoDB" id="5409596at2759"/>
<dbReference type="SUPFAM" id="SSF52540">
    <property type="entry name" value="P-loop containing nucleoside triphosphate hydrolases"/>
    <property type="match status" value="1"/>
</dbReference>
<feature type="compositionally biased region" description="Polar residues" evidence="1">
    <location>
        <begin position="315"/>
        <end position="330"/>
    </location>
</feature>